<keyword evidence="3" id="KW-1185">Reference proteome</keyword>
<feature type="transmembrane region" description="Helical" evidence="1">
    <location>
        <begin position="16"/>
        <end position="38"/>
    </location>
</feature>
<accession>A0A7R9LLA3</accession>
<organism evidence="2">
    <name type="scientific">Medioppia subpectinata</name>
    <dbReference type="NCBI Taxonomy" id="1979941"/>
    <lineage>
        <taxon>Eukaryota</taxon>
        <taxon>Metazoa</taxon>
        <taxon>Ecdysozoa</taxon>
        <taxon>Arthropoda</taxon>
        <taxon>Chelicerata</taxon>
        <taxon>Arachnida</taxon>
        <taxon>Acari</taxon>
        <taxon>Acariformes</taxon>
        <taxon>Sarcoptiformes</taxon>
        <taxon>Oribatida</taxon>
        <taxon>Brachypylina</taxon>
        <taxon>Oppioidea</taxon>
        <taxon>Oppiidae</taxon>
        <taxon>Medioppia</taxon>
    </lineage>
</organism>
<keyword evidence="1" id="KW-0812">Transmembrane</keyword>
<dbReference type="AlphaFoldDB" id="A0A7R9LLA3"/>
<keyword evidence="1" id="KW-0472">Membrane</keyword>
<keyword evidence="1" id="KW-1133">Transmembrane helix</keyword>
<name>A0A7R9LLA3_9ACAR</name>
<dbReference type="EMBL" id="CAJPIZ010029922">
    <property type="protein sequence ID" value="CAG2119803.1"/>
    <property type="molecule type" value="Genomic_DNA"/>
</dbReference>
<protein>
    <submittedName>
        <fullName evidence="2">Uncharacterized protein</fullName>
    </submittedName>
</protein>
<proteinExistence type="predicted"/>
<sequence>MTIKGTESNVYRGLRWGLIVLSVVVLVSVIIVLAVDLVSINRTNPMDTRSLRDKYTAKAIIITIGVLAILLQIAGVVGAATENICLCSTYGIMSIVLASFSLIYAIMTKYVAGYYLFVIFLISGLDAVYIAKYDT</sequence>
<dbReference type="Proteomes" id="UP000759131">
    <property type="component" value="Unassembled WGS sequence"/>
</dbReference>
<evidence type="ECO:0000313" key="2">
    <source>
        <dbReference type="EMBL" id="CAD7643779.1"/>
    </source>
</evidence>
<feature type="transmembrane region" description="Helical" evidence="1">
    <location>
        <begin position="59"/>
        <end position="78"/>
    </location>
</feature>
<feature type="transmembrane region" description="Helical" evidence="1">
    <location>
        <begin position="90"/>
        <end position="107"/>
    </location>
</feature>
<dbReference type="EMBL" id="OC884497">
    <property type="protein sequence ID" value="CAD7643779.1"/>
    <property type="molecule type" value="Genomic_DNA"/>
</dbReference>
<evidence type="ECO:0000256" key="1">
    <source>
        <dbReference type="SAM" id="Phobius"/>
    </source>
</evidence>
<reference evidence="2" key="1">
    <citation type="submission" date="2020-11" db="EMBL/GenBank/DDBJ databases">
        <authorList>
            <person name="Tran Van P."/>
        </authorList>
    </citation>
    <scope>NUCLEOTIDE SEQUENCE</scope>
</reference>
<evidence type="ECO:0000313" key="3">
    <source>
        <dbReference type="Proteomes" id="UP000759131"/>
    </source>
</evidence>
<feature type="transmembrane region" description="Helical" evidence="1">
    <location>
        <begin position="114"/>
        <end position="131"/>
    </location>
</feature>
<gene>
    <name evidence="2" type="ORF">OSB1V03_LOCUS19750</name>
</gene>